<dbReference type="GO" id="GO:0030245">
    <property type="term" value="P:cellulose catabolic process"/>
    <property type="evidence" value="ECO:0007669"/>
    <property type="project" value="UniProtKB-KW"/>
</dbReference>
<dbReference type="Gene3D" id="3.20.20.80">
    <property type="entry name" value="Glycosidases"/>
    <property type="match status" value="1"/>
</dbReference>
<evidence type="ECO:0000256" key="2">
    <source>
        <dbReference type="ARBA" id="ARBA00022801"/>
    </source>
</evidence>
<dbReference type="InterPro" id="IPR017853">
    <property type="entry name" value="GH"/>
</dbReference>
<dbReference type="EMBL" id="MWWT01000007">
    <property type="protein sequence ID" value="OZG53874.1"/>
    <property type="molecule type" value="Genomic_DNA"/>
</dbReference>
<dbReference type="GO" id="GO:0005829">
    <property type="term" value="C:cytosol"/>
    <property type="evidence" value="ECO:0007669"/>
    <property type="project" value="TreeGrafter"/>
</dbReference>
<feature type="binding site" evidence="8">
    <location>
        <position position="138"/>
    </location>
    <ligand>
        <name>substrate</name>
    </ligand>
</feature>
<dbReference type="FunFam" id="3.20.20.80:FF:000004">
    <property type="entry name" value="Beta-glucosidase 6-phospho-beta-glucosidase"/>
    <property type="match status" value="1"/>
</dbReference>
<evidence type="ECO:0000256" key="8">
    <source>
        <dbReference type="PIRSR" id="PIRSR617736-2"/>
    </source>
</evidence>
<dbReference type="Proteomes" id="UP000243657">
    <property type="component" value="Unassembled WGS sequence"/>
</dbReference>
<feature type="binding site" evidence="8">
    <location>
        <position position="29"/>
    </location>
    <ligand>
        <name>substrate</name>
    </ligand>
</feature>
<comment type="similarity">
    <text evidence="1 9">Belongs to the glycosyl hydrolase 1 family.</text>
</comment>
<keyword evidence="4" id="KW-0119">Carbohydrate metabolism</keyword>
<reference evidence="10 11" key="1">
    <citation type="journal article" date="2017" name="BMC Genomics">
        <title>Comparative genomic and phylogenomic analyses of the Bifidobacteriaceae family.</title>
        <authorList>
            <person name="Lugli G.A."/>
            <person name="Milani C."/>
            <person name="Turroni F."/>
            <person name="Duranti S."/>
            <person name="Mancabelli L."/>
            <person name="Mangifesta M."/>
            <person name="Ferrario C."/>
            <person name="Modesto M."/>
            <person name="Mattarelli P."/>
            <person name="Jiri K."/>
            <person name="van Sinderen D."/>
            <person name="Ventura M."/>
        </authorList>
    </citation>
    <scope>NUCLEOTIDE SEQUENCE [LARGE SCALE GENOMIC DNA]</scope>
    <source>
        <strain evidence="10 11">DSM 24762</strain>
    </source>
</reference>
<feature type="binding site" evidence="8">
    <location>
        <position position="187"/>
    </location>
    <ligand>
        <name>substrate</name>
    </ligand>
</feature>
<dbReference type="RefSeq" id="WP_244568891.1">
    <property type="nucleotide sequence ID" value="NZ_JBHLWS010000004.1"/>
</dbReference>
<dbReference type="SUPFAM" id="SSF51445">
    <property type="entry name" value="(Trans)glycosidases"/>
    <property type="match status" value="1"/>
</dbReference>
<evidence type="ECO:0000256" key="9">
    <source>
        <dbReference type="RuleBase" id="RU361175"/>
    </source>
</evidence>
<evidence type="ECO:0000313" key="10">
    <source>
        <dbReference type="EMBL" id="OZG53874.1"/>
    </source>
</evidence>
<evidence type="ECO:0000256" key="3">
    <source>
        <dbReference type="ARBA" id="ARBA00023001"/>
    </source>
</evidence>
<keyword evidence="3" id="KW-0136">Cellulose degradation</keyword>
<evidence type="ECO:0000256" key="1">
    <source>
        <dbReference type="ARBA" id="ARBA00010838"/>
    </source>
</evidence>
<comment type="caution">
    <text evidence="10">The sequence shown here is derived from an EMBL/GenBank/DDBJ whole genome shotgun (WGS) entry which is preliminary data.</text>
</comment>
<feature type="active site" description="Nucleophile" evidence="7">
    <location>
        <position position="388"/>
    </location>
</feature>
<feature type="binding site" evidence="8">
    <location>
        <begin position="448"/>
        <end position="449"/>
    </location>
    <ligand>
        <name>substrate</name>
    </ligand>
</feature>
<dbReference type="EC" id="3.2.1.21" evidence="9"/>
<dbReference type="NCBIfam" id="TIGR03356">
    <property type="entry name" value="BGL"/>
    <property type="match status" value="1"/>
</dbReference>
<dbReference type="InterPro" id="IPR017736">
    <property type="entry name" value="Glyco_hydro_1_beta-glucosidase"/>
</dbReference>
<dbReference type="AlphaFoldDB" id="A0A261F434"/>
<sequence length="488" mass="54765">MTRMTDAQRALAHAFPKDFIWGSATASYQVEGFVDEESKAEGRATSIWDTYAHVPGNIADGSDGSRACEQYTRYPEDIALMKELGLDAYRMSIAWPRIFTSLEDMRAGRVNRKALDHYTCMLDALREADIKPIVTLYHWDLPQYLQDEVGSYGGGWANRETALRFGDYAAALAKGFGDRVETWTTLNEPWCAAYLGYAQGRHAPGVRDDAQALAAVHHLNLAHGLGVAAVKAELGEKAQTSVTLNLQVNRAATDSLDDRAAKAQADRIANEVWLGPMLDGAYDPQIFEDTRAVTEWSFIQPGDLEQIHQPLNSLGINYYCTQTVRRAPAQVHPQNAREDPIVGGTNIDILPPEGPLTAMGWNQEPGGLRDIVLEMSARYPELDIMITENGSAWEDELVPDEAGEGELTVHDPDRVHYLSEHLRALNEAREQGARVTGYFAWSLMDNYEWALGYSKRFGIVYVDYPTQRRIWKDTARWYREFIRESRAA</sequence>
<feature type="binding site" evidence="8">
    <location>
        <position position="319"/>
    </location>
    <ligand>
        <name>substrate</name>
    </ligand>
</feature>
<keyword evidence="5 9" id="KW-0326">Glycosidase</keyword>
<name>A0A261F434_9BIFI</name>
<gene>
    <name evidence="10" type="ORF">ALMA_1116</name>
</gene>
<comment type="catalytic activity">
    <reaction evidence="9">
        <text>Hydrolysis of terminal, non-reducing beta-D-glucosyl residues with release of beta-D-glucose.</text>
        <dbReference type="EC" id="3.2.1.21"/>
    </reaction>
</comment>
<dbReference type="PANTHER" id="PTHR10353">
    <property type="entry name" value="GLYCOSYL HYDROLASE"/>
    <property type="match status" value="1"/>
</dbReference>
<dbReference type="Pfam" id="PF00232">
    <property type="entry name" value="Glyco_hydro_1"/>
    <property type="match status" value="1"/>
</dbReference>
<protein>
    <recommendedName>
        <fullName evidence="9">Beta-glucosidase</fullName>
        <ecNumber evidence="9">3.2.1.21</ecNumber>
    </recommendedName>
</protein>
<evidence type="ECO:0000256" key="6">
    <source>
        <dbReference type="ARBA" id="ARBA00023326"/>
    </source>
</evidence>
<feature type="binding site" evidence="8">
    <location>
        <position position="441"/>
    </location>
    <ligand>
        <name>substrate</name>
    </ligand>
</feature>
<keyword evidence="6" id="KW-0624">Polysaccharide degradation</keyword>
<evidence type="ECO:0000256" key="7">
    <source>
        <dbReference type="PIRSR" id="PIRSR617736-1"/>
    </source>
</evidence>
<evidence type="ECO:0000256" key="4">
    <source>
        <dbReference type="ARBA" id="ARBA00023277"/>
    </source>
</evidence>
<keyword evidence="11" id="KW-1185">Reference proteome</keyword>
<dbReference type="InterPro" id="IPR001360">
    <property type="entry name" value="Glyco_hydro_1"/>
</dbReference>
<accession>A0A261F434</accession>
<feature type="active site" description="Proton donor" evidence="7">
    <location>
        <position position="188"/>
    </location>
</feature>
<dbReference type="PANTHER" id="PTHR10353:SF36">
    <property type="entry name" value="LP05116P"/>
    <property type="match status" value="1"/>
</dbReference>
<organism evidence="10 11">
    <name type="scientific">Alloscardovia macacae</name>
    <dbReference type="NCBI Taxonomy" id="1160091"/>
    <lineage>
        <taxon>Bacteria</taxon>
        <taxon>Bacillati</taxon>
        <taxon>Actinomycetota</taxon>
        <taxon>Actinomycetes</taxon>
        <taxon>Bifidobacteriales</taxon>
        <taxon>Bifidobacteriaceae</taxon>
        <taxon>Alloscardovia</taxon>
    </lineage>
</organism>
<dbReference type="GO" id="GO:0008422">
    <property type="term" value="F:beta-glucosidase activity"/>
    <property type="evidence" value="ECO:0007669"/>
    <property type="project" value="UniProtKB-EC"/>
</dbReference>
<proteinExistence type="inferred from homology"/>
<dbReference type="PRINTS" id="PR00131">
    <property type="entry name" value="GLHYDRLASE1"/>
</dbReference>
<evidence type="ECO:0000313" key="11">
    <source>
        <dbReference type="Proteomes" id="UP000243657"/>
    </source>
</evidence>
<keyword evidence="2 9" id="KW-0378">Hydrolase</keyword>
<evidence type="ECO:0000256" key="5">
    <source>
        <dbReference type="ARBA" id="ARBA00023295"/>
    </source>
</evidence>